<organism evidence="1 2">
    <name type="scientific">Azospirillum picis</name>
    <dbReference type="NCBI Taxonomy" id="488438"/>
    <lineage>
        <taxon>Bacteria</taxon>
        <taxon>Pseudomonadati</taxon>
        <taxon>Pseudomonadota</taxon>
        <taxon>Alphaproteobacteria</taxon>
        <taxon>Rhodospirillales</taxon>
        <taxon>Azospirillaceae</taxon>
        <taxon>Azospirillum</taxon>
    </lineage>
</organism>
<dbReference type="InterPro" id="IPR002060">
    <property type="entry name" value="Squ/phyt_synthse"/>
</dbReference>
<dbReference type="RefSeq" id="WP_209979726.1">
    <property type="nucleotide sequence ID" value="NZ_JAGINO010000003.1"/>
</dbReference>
<accession>A0ABU0MG98</accession>
<gene>
    <name evidence="1" type="ORF">QO018_001310</name>
</gene>
<keyword evidence="2" id="KW-1185">Reference proteome</keyword>
<reference evidence="1 2" key="1">
    <citation type="submission" date="2023-07" db="EMBL/GenBank/DDBJ databases">
        <title>Genomic Encyclopedia of Type Strains, Phase IV (KMG-IV): sequencing the most valuable type-strain genomes for metagenomic binning, comparative biology and taxonomic classification.</title>
        <authorList>
            <person name="Goeker M."/>
        </authorList>
    </citation>
    <scope>NUCLEOTIDE SEQUENCE [LARGE SCALE GENOMIC DNA]</scope>
    <source>
        <strain evidence="1 2">DSM 19922</strain>
    </source>
</reference>
<dbReference type="EC" id="2.5.1.32" evidence="1"/>
<proteinExistence type="predicted"/>
<dbReference type="PANTHER" id="PTHR31480">
    <property type="entry name" value="BIFUNCTIONAL LYCOPENE CYCLASE/PHYTOENE SYNTHASE"/>
    <property type="match status" value="1"/>
</dbReference>
<sequence length="284" mass="31329">MVKAATDLSYCGREVRKYDNDHFLAGLFAPADRREAMFALYAFNLEIAKTREVVSEPILGQMRLQFWRDGIEAVYGGGPVPRHGVMDPLAEAARTLGLSRTLFDRLIDAREADLDDTPPADLACLVNYAEVTGAPLTQLGLEILDVRDAPAMAAGRHVGIAYALAGILRAVPFLARQHRQRLPEDLMARHGARSEDLFAGRPTPELKLVVGEVAAVARKHLEDARALRREVRRAAVPALLPATLADLHLGVIAREGYDVFAPRVMLSHPFRQLRLAWAAARGRY</sequence>
<dbReference type="Gene3D" id="1.10.600.10">
    <property type="entry name" value="Farnesyl Diphosphate Synthase"/>
    <property type="match status" value="1"/>
</dbReference>
<keyword evidence="1" id="KW-0808">Transferase</keyword>
<dbReference type="SUPFAM" id="SSF48576">
    <property type="entry name" value="Terpenoid synthases"/>
    <property type="match status" value="1"/>
</dbReference>
<dbReference type="InterPro" id="IPR008949">
    <property type="entry name" value="Isoprenoid_synthase_dom_sf"/>
</dbReference>
<name>A0ABU0MG98_9PROT</name>
<dbReference type="Proteomes" id="UP001244552">
    <property type="component" value="Unassembled WGS sequence"/>
</dbReference>
<evidence type="ECO:0000313" key="2">
    <source>
        <dbReference type="Proteomes" id="UP001244552"/>
    </source>
</evidence>
<protein>
    <submittedName>
        <fullName evidence="1">Phytoene synthase</fullName>
        <ecNumber evidence="1">2.5.1.32</ecNumber>
    </submittedName>
</protein>
<dbReference type="GO" id="GO:0016740">
    <property type="term" value="F:transferase activity"/>
    <property type="evidence" value="ECO:0007669"/>
    <property type="project" value="UniProtKB-KW"/>
</dbReference>
<dbReference type="Pfam" id="PF00494">
    <property type="entry name" value="SQS_PSY"/>
    <property type="match status" value="1"/>
</dbReference>
<evidence type="ECO:0000313" key="1">
    <source>
        <dbReference type="EMBL" id="MDQ0532466.1"/>
    </source>
</evidence>
<dbReference type="EMBL" id="JAUSVU010000003">
    <property type="protein sequence ID" value="MDQ0532466.1"/>
    <property type="molecule type" value="Genomic_DNA"/>
</dbReference>
<comment type="caution">
    <text evidence="1">The sequence shown here is derived from an EMBL/GenBank/DDBJ whole genome shotgun (WGS) entry which is preliminary data.</text>
</comment>